<accession>A0A5D0RA20</accession>
<proteinExistence type="predicted"/>
<keyword evidence="1" id="KW-0805">Transcription regulation</keyword>
<reference evidence="4 5" key="1">
    <citation type="submission" date="2019-08" db="EMBL/GenBank/DDBJ databases">
        <title>Genomes of Antarctic Bizionia species.</title>
        <authorList>
            <person name="Bowman J.P."/>
        </authorList>
    </citation>
    <scope>NUCLEOTIDE SEQUENCE [LARGE SCALE GENOMIC DNA]</scope>
    <source>
        <strain evidence="4 5">ADA-4</strain>
    </source>
</reference>
<dbReference type="InterPro" id="IPR036388">
    <property type="entry name" value="WH-like_DNA-bd_sf"/>
</dbReference>
<comment type="caution">
    <text evidence="4">The sequence shown here is derived from an EMBL/GenBank/DDBJ whole genome shotgun (WGS) entry which is preliminary data.</text>
</comment>
<evidence type="ECO:0000256" key="3">
    <source>
        <dbReference type="ARBA" id="ARBA00023163"/>
    </source>
</evidence>
<dbReference type="InterPro" id="IPR052362">
    <property type="entry name" value="HTH-GbsR_regulator"/>
</dbReference>
<evidence type="ECO:0000313" key="4">
    <source>
        <dbReference type="EMBL" id="TYB78510.1"/>
    </source>
</evidence>
<gene>
    <name evidence="4" type="ORF">ES674_01650</name>
</gene>
<sequence>MTFNTEKNKLIEEIGIRMEARLHISPLASRIYALLTLSSYEGLTFEAIREAIVASKSSTSVNLNLLTQLGYLAYYTKPGDRKRYFKVSKYYQMESLEIYHQSLQREIEMVEKINDFNKTYLPEKFSLEKSVGNITQDYLRRTQTLVNEAIQALANFRKTEK</sequence>
<keyword evidence="2" id="KW-0238">DNA-binding</keyword>
<dbReference type="EMBL" id="VSKK01000001">
    <property type="protein sequence ID" value="TYB78510.1"/>
    <property type="molecule type" value="Genomic_DNA"/>
</dbReference>
<keyword evidence="3" id="KW-0804">Transcription</keyword>
<dbReference type="SUPFAM" id="SSF46785">
    <property type="entry name" value="Winged helix' DNA-binding domain"/>
    <property type="match status" value="1"/>
</dbReference>
<evidence type="ECO:0000256" key="2">
    <source>
        <dbReference type="ARBA" id="ARBA00023125"/>
    </source>
</evidence>
<dbReference type="GO" id="GO:0003677">
    <property type="term" value="F:DNA binding"/>
    <property type="evidence" value="ECO:0007669"/>
    <property type="project" value="UniProtKB-KW"/>
</dbReference>
<organism evidence="4 5">
    <name type="scientific">Bizionia myxarmorum</name>
    <dbReference type="NCBI Taxonomy" id="291186"/>
    <lineage>
        <taxon>Bacteria</taxon>
        <taxon>Pseudomonadati</taxon>
        <taxon>Bacteroidota</taxon>
        <taxon>Flavobacteriia</taxon>
        <taxon>Flavobacteriales</taxon>
        <taxon>Flavobacteriaceae</taxon>
        <taxon>Bizionia</taxon>
    </lineage>
</organism>
<dbReference type="PANTHER" id="PTHR38465:SF1">
    <property type="entry name" value="HTH-TYPE TRANSCRIPTIONAL REGULATOR MJ1563-RELATED"/>
    <property type="match status" value="1"/>
</dbReference>
<dbReference type="PANTHER" id="PTHR38465">
    <property type="entry name" value="HTH-TYPE TRANSCRIPTIONAL REGULATOR MJ1563-RELATED"/>
    <property type="match status" value="1"/>
</dbReference>
<keyword evidence="5" id="KW-1185">Reference proteome</keyword>
<protein>
    <submittedName>
        <fullName evidence="4">MarR family transcriptional regulator</fullName>
    </submittedName>
</protein>
<dbReference type="Gene3D" id="1.10.10.10">
    <property type="entry name" value="Winged helix-like DNA-binding domain superfamily/Winged helix DNA-binding domain"/>
    <property type="match status" value="1"/>
</dbReference>
<evidence type="ECO:0000256" key="1">
    <source>
        <dbReference type="ARBA" id="ARBA00023015"/>
    </source>
</evidence>
<name>A0A5D0RA20_9FLAO</name>
<dbReference type="AlphaFoldDB" id="A0A5D0RA20"/>
<dbReference type="InterPro" id="IPR036390">
    <property type="entry name" value="WH_DNA-bd_sf"/>
</dbReference>
<evidence type="ECO:0000313" key="5">
    <source>
        <dbReference type="Proteomes" id="UP000323720"/>
    </source>
</evidence>
<dbReference type="RefSeq" id="WP_148402248.1">
    <property type="nucleotide sequence ID" value="NZ_VSKK01000001.1"/>
</dbReference>
<dbReference type="Proteomes" id="UP000323720">
    <property type="component" value="Unassembled WGS sequence"/>
</dbReference>
<dbReference type="OrthoDB" id="1807857at2"/>